<organism evidence="7 8">
    <name type="scientific">Rotaria socialis</name>
    <dbReference type="NCBI Taxonomy" id="392032"/>
    <lineage>
        <taxon>Eukaryota</taxon>
        <taxon>Metazoa</taxon>
        <taxon>Spiralia</taxon>
        <taxon>Gnathifera</taxon>
        <taxon>Rotifera</taxon>
        <taxon>Eurotatoria</taxon>
        <taxon>Bdelloidea</taxon>
        <taxon>Philodinida</taxon>
        <taxon>Philodinidae</taxon>
        <taxon>Rotaria</taxon>
    </lineage>
</organism>
<keyword evidence="6" id="KW-0520">NAD</keyword>
<evidence type="ECO:0000256" key="2">
    <source>
        <dbReference type="ARBA" id="ARBA00022676"/>
    </source>
</evidence>
<dbReference type="SUPFAM" id="SSF56399">
    <property type="entry name" value="ADP-ribosylation"/>
    <property type="match status" value="1"/>
</dbReference>
<dbReference type="EC" id="2.4.2.31" evidence="6"/>
<keyword evidence="2 6" id="KW-0328">Glycosyltransferase</keyword>
<name>A0A821VMK7_9BILA</name>
<protein>
    <recommendedName>
        <fullName evidence="6">NAD(P)(+)--arginine ADP-ribosyltransferase</fullName>
        <ecNumber evidence="6">2.4.2.31</ecNumber>
    </recommendedName>
    <alternativeName>
        <fullName evidence="6">Mono(ADP-ribosyl)transferase</fullName>
    </alternativeName>
</protein>
<comment type="similarity">
    <text evidence="1 6">Belongs to the Arg-specific ADP-ribosyltransferase family.</text>
</comment>
<evidence type="ECO:0000256" key="6">
    <source>
        <dbReference type="RuleBase" id="RU361228"/>
    </source>
</evidence>
<dbReference type="Gene3D" id="3.90.176.10">
    <property type="entry name" value="Toxin ADP-ribosyltransferase, Chain A, domain 1"/>
    <property type="match status" value="1"/>
</dbReference>
<gene>
    <name evidence="7" type="ORF">TOA249_LOCUS31229</name>
</gene>
<evidence type="ECO:0000313" key="8">
    <source>
        <dbReference type="Proteomes" id="UP000663838"/>
    </source>
</evidence>
<dbReference type="InterPro" id="IPR000768">
    <property type="entry name" value="ART"/>
</dbReference>
<reference evidence="7" key="1">
    <citation type="submission" date="2021-02" db="EMBL/GenBank/DDBJ databases">
        <authorList>
            <person name="Nowell W R."/>
        </authorList>
    </citation>
    <scope>NUCLEOTIDE SEQUENCE</scope>
</reference>
<dbReference type="AlphaFoldDB" id="A0A821VMK7"/>
<dbReference type="EMBL" id="CAJOBS010006073">
    <property type="protein sequence ID" value="CAF4908680.1"/>
    <property type="molecule type" value="Genomic_DNA"/>
</dbReference>
<keyword evidence="4" id="KW-0548">Nucleotidyltransferase</keyword>
<evidence type="ECO:0000256" key="4">
    <source>
        <dbReference type="ARBA" id="ARBA00022695"/>
    </source>
</evidence>
<evidence type="ECO:0000256" key="1">
    <source>
        <dbReference type="ARBA" id="ARBA00009558"/>
    </source>
</evidence>
<sequence>MATSTLEKTPARRFEDMGALSKRMLAPIEGYKSMPLVSLEEAVKPLCHIVPNIERNIFIVKQNCREPKDGLTIDESASIMLYTFESVPHESSLYAILNTTLRSEKRQKLLPWFLYLRLIITALGRLPSQHCFVFRGVRQDLRADYRINTSFIWWGFSSCTSSIGVLECDQFLGRSGTRTLFQIECDTGKDIKNHTFTQHEEEILLLPAREFVVKSCLNSGNELCMIQIKEIEPKYTLLEPISMPQPMKSYTNQASPAREIEQLLTQSKVKELAKSIALLYLASLGPVDREVQIKEFLSDTKCCPDLLLRNANLTDEDMATITDTLSQWNQNTNSFQQCTL</sequence>
<proteinExistence type="inferred from homology"/>
<evidence type="ECO:0000313" key="7">
    <source>
        <dbReference type="EMBL" id="CAF4908680.1"/>
    </source>
</evidence>
<evidence type="ECO:0000256" key="5">
    <source>
        <dbReference type="ARBA" id="ARBA00047597"/>
    </source>
</evidence>
<comment type="caution">
    <text evidence="7">The sequence shown here is derived from an EMBL/GenBank/DDBJ whole genome shotgun (WGS) entry which is preliminary data.</text>
</comment>
<keyword evidence="6" id="KW-0521">NADP</keyword>
<keyword evidence="3 6" id="KW-0808">Transferase</keyword>
<comment type="catalytic activity">
    <reaction evidence="5 6">
        <text>L-arginyl-[protein] + NAD(+) = N(omega)-(ADP-D-ribosyl)-L-arginyl-[protein] + nicotinamide + H(+)</text>
        <dbReference type="Rhea" id="RHEA:19149"/>
        <dbReference type="Rhea" id="RHEA-COMP:10532"/>
        <dbReference type="Rhea" id="RHEA-COMP:15087"/>
        <dbReference type="ChEBI" id="CHEBI:15378"/>
        <dbReference type="ChEBI" id="CHEBI:17154"/>
        <dbReference type="ChEBI" id="CHEBI:29965"/>
        <dbReference type="ChEBI" id="CHEBI:57540"/>
        <dbReference type="ChEBI" id="CHEBI:142554"/>
        <dbReference type="EC" id="2.4.2.31"/>
    </reaction>
</comment>
<accession>A0A821VMK7</accession>
<dbReference type="Proteomes" id="UP000663838">
    <property type="component" value="Unassembled WGS sequence"/>
</dbReference>
<dbReference type="GO" id="GO:0016779">
    <property type="term" value="F:nucleotidyltransferase activity"/>
    <property type="evidence" value="ECO:0007669"/>
    <property type="project" value="UniProtKB-KW"/>
</dbReference>
<dbReference type="Pfam" id="PF01129">
    <property type="entry name" value="ART"/>
    <property type="match status" value="1"/>
</dbReference>
<evidence type="ECO:0000256" key="3">
    <source>
        <dbReference type="ARBA" id="ARBA00022679"/>
    </source>
</evidence>
<dbReference type="GO" id="GO:0106274">
    <property type="term" value="F:NAD+-protein-arginine ADP-ribosyltransferase activity"/>
    <property type="evidence" value="ECO:0007669"/>
    <property type="project" value="UniProtKB-EC"/>
</dbReference>